<gene>
    <name evidence="5" type="primary">ytrA_1</name>
    <name evidence="5" type="ORF">CLTHE_04540</name>
</gene>
<dbReference type="Gene3D" id="1.10.10.10">
    <property type="entry name" value="Winged helix-like DNA-binding domain superfamily/Winged helix DNA-binding domain"/>
    <property type="match status" value="1"/>
</dbReference>
<dbReference type="CDD" id="cd07377">
    <property type="entry name" value="WHTH_GntR"/>
    <property type="match status" value="1"/>
</dbReference>
<dbReference type="Proteomes" id="UP000191448">
    <property type="component" value="Unassembled WGS sequence"/>
</dbReference>
<reference evidence="5 6" key="1">
    <citation type="submission" date="2016-02" db="EMBL/GenBank/DDBJ databases">
        <title>Genome sequence of Clostridium thermobutyricum DSM 4928.</title>
        <authorList>
            <person name="Poehlein A."/>
            <person name="Daniel R."/>
        </authorList>
    </citation>
    <scope>NUCLEOTIDE SEQUENCE [LARGE SCALE GENOMIC DNA]</scope>
    <source>
        <strain evidence="5 6">DSM 4928</strain>
    </source>
</reference>
<dbReference type="Pfam" id="PF00392">
    <property type="entry name" value="GntR"/>
    <property type="match status" value="1"/>
</dbReference>
<keyword evidence="2" id="KW-0238">DNA-binding</keyword>
<evidence type="ECO:0000259" key="4">
    <source>
        <dbReference type="PROSITE" id="PS50949"/>
    </source>
</evidence>
<dbReference type="InterPro" id="IPR036388">
    <property type="entry name" value="WH-like_DNA-bd_sf"/>
</dbReference>
<dbReference type="EMBL" id="LTAY01000020">
    <property type="protein sequence ID" value="OPX49973.1"/>
    <property type="molecule type" value="Genomic_DNA"/>
</dbReference>
<dbReference type="SUPFAM" id="SSF46785">
    <property type="entry name" value="Winged helix' DNA-binding domain"/>
    <property type="match status" value="1"/>
</dbReference>
<proteinExistence type="predicted"/>
<evidence type="ECO:0000256" key="2">
    <source>
        <dbReference type="ARBA" id="ARBA00023125"/>
    </source>
</evidence>
<evidence type="ECO:0000256" key="3">
    <source>
        <dbReference type="ARBA" id="ARBA00023163"/>
    </source>
</evidence>
<sequence length="107" mass="11952">MIADGDLKEGEALPSVRVLASYLDVNMHTVNKSYSILKKDGFIKIEPGKGAFVNLNLNKSNNEFKESLKSFINSLGAECFIRGISKDELINIVNEEFPLYPLKNKES</sequence>
<dbReference type="InterPro" id="IPR000524">
    <property type="entry name" value="Tscrpt_reg_HTH_GntR"/>
</dbReference>
<accession>A0A1V4SYG1</accession>
<dbReference type="PANTHER" id="PTHR38445:SF12">
    <property type="entry name" value="GNTR-FAMILY TRANSCRIPTIONAL REGULATOR"/>
    <property type="match status" value="1"/>
</dbReference>
<dbReference type="OrthoDB" id="9802328at2"/>
<dbReference type="GO" id="GO:0003677">
    <property type="term" value="F:DNA binding"/>
    <property type="evidence" value="ECO:0007669"/>
    <property type="project" value="UniProtKB-KW"/>
</dbReference>
<dbReference type="AlphaFoldDB" id="A0A1V4SYG1"/>
<name>A0A1V4SYG1_9CLOT</name>
<evidence type="ECO:0000313" key="6">
    <source>
        <dbReference type="Proteomes" id="UP000191448"/>
    </source>
</evidence>
<dbReference type="GO" id="GO:0003700">
    <property type="term" value="F:DNA-binding transcription factor activity"/>
    <property type="evidence" value="ECO:0007669"/>
    <property type="project" value="InterPro"/>
</dbReference>
<organism evidence="5 6">
    <name type="scientific">Clostridium thermobutyricum DSM 4928</name>
    <dbReference type="NCBI Taxonomy" id="1121339"/>
    <lineage>
        <taxon>Bacteria</taxon>
        <taxon>Bacillati</taxon>
        <taxon>Bacillota</taxon>
        <taxon>Clostridia</taxon>
        <taxon>Eubacteriales</taxon>
        <taxon>Clostridiaceae</taxon>
        <taxon>Clostridium</taxon>
    </lineage>
</organism>
<keyword evidence="3" id="KW-0804">Transcription</keyword>
<protein>
    <submittedName>
        <fullName evidence="5">HTH-type transcriptional repressor YtrA</fullName>
    </submittedName>
</protein>
<dbReference type="SMART" id="SM00345">
    <property type="entry name" value="HTH_GNTR"/>
    <property type="match status" value="1"/>
</dbReference>
<dbReference type="PANTHER" id="PTHR38445">
    <property type="entry name" value="HTH-TYPE TRANSCRIPTIONAL REPRESSOR YTRA"/>
    <property type="match status" value="1"/>
</dbReference>
<feature type="domain" description="HTH gntR-type" evidence="4">
    <location>
        <begin position="1"/>
        <end position="56"/>
    </location>
</feature>
<evidence type="ECO:0000313" key="5">
    <source>
        <dbReference type="EMBL" id="OPX49973.1"/>
    </source>
</evidence>
<dbReference type="InterPro" id="IPR036390">
    <property type="entry name" value="WH_DNA-bd_sf"/>
</dbReference>
<dbReference type="PROSITE" id="PS50949">
    <property type="entry name" value="HTH_GNTR"/>
    <property type="match status" value="1"/>
</dbReference>
<keyword evidence="1" id="KW-0805">Transcription regulation</keyword>
<evidence type="ECO:0000256" key="1">
    <source>
        <dbReference type="ARBA" id="ARBA00023015"/>
    </source>
</evidence>
<comment type="caution">
    <text evidence="5">The sequence shown here is derived from an EMBL/GenBank/DDBJ whole genome shotgun (WGS) entry which is preliminary data.</text>
</comment>